<evidence type="ECO:0000256" key="3">
    <source>
        <dbReference type="ARBA" id="ARBA00022475"/>
    </source>
</evidence>
<keyword evidence="4 8" id="KW-0812">Transmembrane</keyword>
<protein>
    <recommendedName>
        <fullName evidence="10">Conjugal transfer protein TraG</fullName>
    </recommendedName>
</protein>
<evidence type="ECO:0000256" key="2">
    <source>
        <dbReference type="ARBA" id="ARBA00008806"/>
    </source>
</evidence>
<dbReference type="EMBL" id="VSSQ01002756">
    <property type="protein sequence ID" value="MPM17219.1"/>
    <property type="molecule type" value="Genomic_DNA"/>
</dbReference>
<evidence type="ECO:0000256" key="7">
    <source>
        <dbReference type="SAM" id="MobiDB-lite"/>
    </source>
</evidence>
<reference evidence="9" key="1">
    <citation type="submission" date="2019-08" db="EMBL/GenBank/DDBJ databases">
        <authorList>
            <person name="Kucharzyk K."/>
            <person name="Murdoch R.W."/>
            <person name="Higgins S."/>
            <person name="Loffler F."/>
        </authorList>
    </citation>
    <scope>NUCLEOTIDE SEQUENCE</scope>
</reference>
<comment type="similarity">
    <text evidence="2">Belongs to the VirD4/TraG family.</text>
</comment>
<evidence type="ECO:0000256" key="4">
    <source>
        <dbReference type="ARBA" id="ARBA00022692"/>
    </source>
</evidence>
<keyword evidence="3" id="KW-1003">Cell membrane</keyword>
<dbReference type="NCBIfam" id="NF045973">
    <property type="entry name" value="conju_CD1115"/>
    <property type="match status" value="1"/>
</dbReference>
<name>A0A644XM84_9ZZZZ</name>
<dbReference type="Pfam" id="PF02534">
    <property type="entry name" value="T4SS-DNA_transf"/>
    <property type="match status" value="1"/>
</dbReference>
<evidence type="ECO:0000256" key="5">
    <source>
        <dbReference type="ARBA" id="ARBA00022989"/>
    </source>
</evidence>
<dbReference type="CDD" id="cd01127">
    <property type="entry name" value="TrwB_TraG_TraD_VirD4"/>
    <property type="match status" value="1"/>
</dbReference>
<dbReference type="AlphaFoldDB" id="A0A644XM84"/>
<feature type="transmembrane region" description="Helical" evidence="8">
    <location>
        <begin position="7"/>
        <end position="30"/>
    </location>
</feature>
<keyword evidence="5 8" id="KW-1133">Transmembrane helix</keyword>
<feature type="region of interest" description="Disordered" evidence="7">
    <location>
        <begin position="562"/>
        <end position="599"/>
    </location>
</feature>
<organism evidence="9">
    <name type="scientific">bioreactor metagenome</name>
    <dbReference type="NCBI Taxonomy" id="1076179"/>
    <lineage>
        <taxon>unclassified sequences</taxon>
        <taxon>metagenomes</taxon>
        <taxon>ecological metagenomes</taxon>
    </lineage>
</organism>
<evidence type="ECO:0000256" key="8">
    <source>
        <dbReference type="SAM" id="Phobius"/>
    </source>
</evidence>
<dbReference type="PANTHER" id="PTHR37937:SF1">
    <property type="entry name" value="CONJUGATIVE TRANSFER: DNA TRANSPORT"/>
    <property type="match status" value="1"/>
</dbReference>
<comment type="subcellular location">
    <subcellularLocation>
        <location evidence="1">Cell membrane</location>
        <topology evidence="1">Multi-pass membrane protein</topology>
    </subcellularLocation>
</comment>
<evidence type="ECO:0000256" key="6">
    <source>
        <dbReference type="ARBA" id="ARBA00023136"/>
    </source>
</evidence>
<evidence type="ECO:0008006" key="10">
    <source>
        <dbReference type="Google" id="ProtNLM"/>
    </source>
</evidence>
<dbReference type="GO" id="GO:0005886">
    <property type="term" value="C:plasma membrane"/>
    <property type="evidence" value="ECO:0007669"/>
    <property type="project" value="UniProtKB-SubCell"/>
</dbReference>
<accession>A0A644XM84</accession>
<dbReference type="SUPFAM" id="SSF52540">
    <property type="entry name" value="P-loop containing nucleoside triphosphate hydrolases"/>
    <property type="match status" value="1"/>
</dbReference>
<keyword evidence="6 8" id="KW-0472">Membrane</keyword>
<dbReference type="InterPro" id="IPR027417">
    <property type="entry name" value="P-loop_NTPase"/>
</dbReference>
<gene>
    <name evidence="9" type="ORF">SDC9_63607</name>
</gene>
<dbReference type="InterPro" id="IPR003688">
    <property type="entry name" value="TraG/VirD4"/>
</dbReference>
<sequence length="599" mass="65952">MQTSQIITLIVAGLTMFGVIGLLSLIAHYYTLNGIKSRTVGDGQHGTARWATKGEIKKTYTEVPYEPKLWRRKQNLPKAQGLVVGCKASHGSVTALVDTDDIHCLMVGAAGVGKTANFLYPNLEYACASGMSFLTTDTKGDLYRNYGSIAKEHYGYNVGVIDLRNPTRSDGNNMIHLVNKYMDEYLAHPENLSLKARAEKYAKITAKTIISSNGGDSANYGQNAFFYDAAEGLLVSVILLIAEYCEPSKRHIISVFKLIQDLLAPSGVKGKNLFQLLLAHLPDEHKAKWFAGAALNSAEQAMQSVLSTALSRLNAFLDSELEQILCFDTVIDTEKFCSEKSAIFLVMPEEDNTKYFIISLIVQQLYREILSVADEHGGKLPNRVMLFLDEIGTIPKIESAEMLFSASRSRRVSIVAIIQSFAQLVKNYGKEGAAIIIDNCQDTVFGGFAPNSESADILSKALGNRTIMTGSVSRGRNDPSQSLQMTQRPLMTPDELKAMPKGHFIVSKTGAYPMRTRLMLFLKWGITFGKPFEIAEQAARKVSYADRRELEDEIIRRHAACKDTPDDAEAGAVTGGILHTPVQEPEHQAAPKQKAPVRI</sequence>
<evidence type="ECO:0000256" key="1">
    <source>
        <dbReference type="ARBA" id="ARBA00004651"/>
    </source>
</evidence>
<comment type="caution">
    <text evidence="9">The sequence shown here is derived from an EMBL/GenBank/DDBJ whole genome shotgun (WGS) entry which is preliminary data.</text>
</comment>
<dbReference type="InterPro" id="IPR051539">
    <property type="entry name" value="T4SS-coupling_protein"/>
</dbReference>
<evidence type="ECO:0000313" key="9">
    <source>
        <dbReference type="EMBL" id="MPM17219.1"/>
    </source>
</evidence>
<proteinExistence type="inferred from homology"/>
<dbReference type="PANTHER" id="PTHR37937">
    <property type="entry name" value="CONJUGATIVE TRANSFER: DNA TRANSPORT"/>
    <property type="match status" value="1"/>
</dbReference>
<dbReference type="Gene3D" id="3.40.50.300">
    <property type="entry name" value="P-loop containing nucleotide triphosphate hydrolases"/>
    <property type="match status" value="1"/>
</dbReference>